<dbReference type="AlphaFoldDB" id="A0A4C1V9H2"/>
<proteinExistence type="predicted"/>
<accession>A0A4C1V9H2</accession>
<name>A0A4C1V9H2_EUMVA</name>
<keyword evidence="2" id="KW-1185">Reference proteome</keyword>
<comment type="caution">
    <text evidence="1">The sequence shown here is derived from an EMBL/GenBank/DDBJ whole genome shotgun (WGS) entry which is preliminary data.</text>
</comment>
<gene>
    <name evidence="1" type="ORF">EVAR_75265_1</name>
</gene>
<evidence type="ECO:0000313" key="2">
    <source>
        <dbReference type="Proteomes" id="UP000299102"/>
    </source>
</evidence>
<protein>
    <submittedName>
        <fullName evidence="1">Uncharacterized protein</fullName>
    </submittedName>
</protein>
<sequence length="237" mass="26585">MKRHVSEGCLVQDGCRRPKAGAGWGGGEGEADALSHCMRFFIFPSVHWRLLYAKAVKPVVFSEIWIPGLTSRRLHRSREPANPRYVRSRGPTLSDDCTIRLDATTRNPDDLETFINTVEMYKECANVNDETSGLAADDGRRSSWVAFYENDSFYMDRDARPFLLVEESLTQVSSLIIPSSLTLASLNNSANLIIRISYITSATYTVHAASAERENHVNRPYDALAVRTHATIYLTLP</sequence>
<dbReference type="Proteomes" id="UP000299102">
    <property type="component" value="Unassembled WGS sequence"/>
</dbReference>
<evidence type="ECO:0000313" key="1">
    <source>
        <dbReference type="EMBL" id="GBP35062.1"/>
    </source>
</evidence>
<reference evidence="1 2" key="1">
    <citation type="journal article" date="2019" name="Commun. Biol.">
        <title>The bagworm genome reveals a unique fibroin gene that provides high tensile strength.</title>
        <authorList>
            <person name="Kono N."/>
            <person name="Nakamura H."/>
            <person name="Ohtoshi R."/>
            <person name="Tomita M."/>
            <person name="Numata K."/>
            <person name="Arakawa K."/>
        </authorList>
    </citation>
    <scope>NUCLEOTIDE SEQUENCE [LARGE SCALE GENOMIC DNA]</scope>
</reference>
<organism evidence="1 2">
    <name type="scientific">Eumeta variegata</name>
    <name type="common">Bagworm moth</name>
    <name type="synonym">Eumeta japonica</name>
    <dbReference type="NCBI Taxonomy" id="151549"/>
    <lineage>
        <taxon>Eukaryota</taxon>
        <taxon>Metazoa</taxon>
        <taxon>Ecdysozoa</taxon>
        <taxon>Arthropoda</taxon>
        <taxon>Hexapoda</taxon>
        <taxon>Insecta</taxon>
        <taxon>Pterygota</taxon>
        <taxon>Neoptera</taxon>
        <taxon>Endopterygota</taxon>
        <taxon>Lepidoptera</taxon>
        <taxon>Glossata</taxon>
        <taxon>Ditrysia</taxon>
        <taxon>Tineoidea</taxon>
        <taxon>Psychidae</taxon>
        <taxon>Oiketicinae</taxon>
        <taxon>Eumeta</taxon>
    </lineage>
</organism>
<dbReference type="EMBL" id="BGZK01000298">
    <property type="protein sequence ID" value="GBP35062.1"/>
    <property type="molecule type" value="Genomic_DNA"/>
</dbReference>